<feature type="domain" description="Dystroglycan-type cadherin-like" evidence="5">
    <location>
        <begin position="3450"/>
        <end position="3542"/>
    </location>
</feature>
<dbReference type="NCBIfam" id="NF041766">
    <property type="entry name" value="choice_anch_U"/>
    <property type="match status" value="1"/>
</dbReference>
<evidence type="ECO:0000259" key="5">
    <source>
        <dbReference type="SMART" id="SM00736"/>
    </source>
</evidence>
<dbReference type="GO" id="GO:0005509">
    <property type="term" value="F:calcium ion binding"/>
    <property type="evidence" value="ECO:0007669"/>
    <property type="project" value="InterPro"/>
</dbReference>
<gene>
    <name evidence="6" type="ORF">GCM10007392_16600</name>
</gene>
<dbReference type="GO" id="GO:0016020">
    <property type="term" value="C:membrane"/>
    <property type="evidence" value="ECO:0007669"/>
    <property type="project" value="InterPro"/>
</dbReference>
<reference evidence="6" key="1">
    <citation type="journal article" date="2014" name="Int. J. Syst. Evol. Microbiol.">
        <title>Complete genome sequence of Corynebacterium casei LMG S-19264T (=DSM 44701T), isolated from a smear-ripened cheese.</title>
        <authorList>
            <consortium name="US DOE Joint Genome Institute (JGI-PGF)"/>
            <person name="Walter F."/>
            <person name="Albersmeier A."/>
            <person name="Kalinowski J."/>
            <person name="Ruckert C."/>
        </authorList>
    </citation>
    <scope>NUCLEOTIDE SEQUENCE</scope>
    <source>
        <strain evidence="6">KCTC 22169</strain>
    </source>
</reference>
<keyword evidence="7" id="KW-1185">Reference proteome</keyword>
<comment type="caution">
    <text evidence="6">The sequence shown here is derived from an EMBL/GenBank/DDBJ whole genome shotgun (WGS) entry which is preliminary data.</text>
</comment>
<dbReference type="InterPro" id="IPR051561">
    <property type="entry name" value="FRAS1_ECM"/>
</dbReference>
<dbReference type="InterPro" id="IPR013425">
    <property type="entry name" value="Autotrns_rpt"/>
</dbReference>
<dbReference type="InterPro" id="IPR039005">
    <property type="entry name" value="CSPG_rpt"/>
</dbReference>
<keyword evidence="1" id="KW-0732">Signal</keyword>
<dbReference type="Pfam" id="PF05345">
    <property type="entry name" value="He_PIG"/>
    <property type="match status" value="6"/>
</dbReference>
<accession>A0A918N854</accession>
<proteinExistence type="predicted"/>
<dbReference type="Pfam" id="PF16184">
    <property type="entry name" value="Cadherin_3"/>
    <property type="match status" value="1"/>
</dbReference>
<organism evidence="6 7">
    <name type="scientific">Saccharospirillum salsuginis</name>
    <dbReference type="NCBI Taxonomy" id="418750"/>
    <lineage>
        <taxon>Bacteria</taxon>
        <taxon>Pseudomonadati</taxon>
        <taxon>Pseudomonadota</taxon>
        <taxon>Gammaproteobacteria</taxon>
        <taxon>Oceanospirillales</taxon>
        <taxon>Saccharospirillaceae</taxon>
        <taxon>Saccharospirillum</taxon>
    </lineage>
</organism>
<reference evidence="6" key="2">
    <citation type="submission" date="2020-09" db="EMBL/GenBank/DDBJ databases">
        <authorList>
            <person name="Sun Q."/>
            <person name="Kim S."/>
        </authorList>
    </citation>
    <scope>NUCLEOTIDE SEQUENCE</scope>
    <source>
        <strain evidence="6">KCTC 22169</strain>
    </source>
</reference>
<dbReference type="PANTHER" id="PTHR45739">
    <property type="entry name" value="MATRIX PROTEIN, PUTATIVE-RELATED"/>
    <property type="match status" value="1"/>
</dbReference>
<feature type="compositionally biased region" description="Acidic residues" evidence="4">
    <location>
        <begin position="3994"/>
        <end position="4016"/>
    </location>
</feature>
<dbReference type="InterPro" id="IPR011050">
    <property type="entry name" value="Pectin_lyase_fold/virulence"/>
</dbReference>
<dbReference type="SMART" id="SM00736">
    <property type="entry name" value="CADG"/>
    <property type="match status" value="6"/>
</dbReference>
<feature type="region of interest" description="Disordered" evidence="4">
    <location>
        <begin position="356"/>
        <end position="379"/>
    </location>
</feature>
<dbReference type="NCBIfam" id="TIGR02601">
    <property type="entry name" value="autotrns_rpt"/>
    <property type="match status" value="2"/>
</dbReference>
<dbReference type="Gene3D" id="2.60.40.10">
    <property type="entry name" value="Immunoglobulins"/>
    <property type="match status" value="6"/>
</dbReference>
<feature type="domain" description="Dystroglycan-type cadherin-like" evidence="5">
    <location>
        <begin position="3264"/>
        <end position="3356"/>
    </location>
</feature>
<keyword evidence="2" id="KW-0677">Repeat</keyword>
<keyword evidence="3" id="KW-0325">Glycoprotein</keyword>
<sequence length="4240" mass="424594">MIVSKHVIKHTGAFVAGIILSLPALAVLFDFETGSANYSGWSTPSLTVNHNSLIPSLTIEPTADMVFRGSEKSGWENGGIESLYFGWDNPETQVDFTMGSGYRFDATGFYISNQSGSTGYTLSSSKGSISLTIPTDGSGNFTHIDISGNVNAAFFQDIGSFTLSAPSGGTYFQVDDITLVNITVPTDSNGNLTASGTVTEPVAMPTTVDTVGEAVDVFDFTLSDGGGGDGLPMSISQIVLNVSGTTNNTIHDQITWRLNGPDASNVIGTYNAGTITFSGLTLSIADSGNETYTVNAYYNDNTGLIEGQTFILSVDGDTDVTTGGSGTSMGSTSAVTNGSGSTVEVTATTLAFTTQPASSTSGSALGTQPVVTAQDDDGNTDVDFTETITLSEASAGSLSGDVDIEAVSGVATFTDVAYTATADQESFTLTANDEDGAGTNLPTEDSNSVTSDVVATKLVFNTQPVPTTIDSGVSTDFTTDPVVQALDANNTLDTGYSTNIVLLATDPNDGIVDGTVNSMTGTGDADGDDTTVTLTPSSGAATFSSLALQYTNSGASDSIALRASSGGLMAANSSTITSLVNNAPVITNLDSDSVAWAGIGNTVTLDSGGDATASDTELDALNGANGDYSGGSLTVQREGGAVTSELFGFDTSGALFSVNGSNLEDGGQVFATFTNTNGVLTISFTSSGTAATTALVSDLMQRITYRNDTPAGDATVRFTLSDGSKTDTADVTVTTDSIYITDTTDTATIDPTDGTSFSEAIAIAIAAADGTGSQTLIMGSSLAAQTVSATSVTSLAENLTLDMDSASGATLSGGTLTLGGGVTLTLTNGNSDTASINTVFAGTGSLTKTGDGTVTLSGSHTYSGTTTLTGGTVSVAGDSNLGSGQLVMNGGTLVVTSSGTIDNTVNLAADSTISNADDLTLSGLFSGAANLSKAGAGQMNLTNSNNEAGSSGGITITEGKFYISDDDFLPSGTITLNGGSFLASGSSGQSDTVDNNFVVGAAGGTFHIYGGGGNYTLYVTGVISGSGDLEKITTAALVLSGTNTYSGNFTISTGNVSITDGSNLGSGTVTLNGGTLTVTGSDVTITNELVASSGNLSNANNVTWSGVISGSGGLTKNGAGTLTLSGTQTHSGTTNITAGDVSITDDTNIGSGTITLNGGGLTVTGTGTIDNAISIGAGNGTATNANAATLSGVISGTGSLTKAGAGTLTISATNTNTGTLTLSAGKTVVTGSVSGPVSVGNTATLESTDTVSGLVTVASGGTLQTGASPGTLTLAGGLTLDSGGTLVARVNGTTAGTTYDQYDVTGTVTLGGTLNVIGSYTGTGGESYTIINNDSSDAVSSTFNGLAEGDDSTTLNSIPLAVSYVGSTGNDVVLSTAGPDVTDGNISISGATGTGGTYKIGDTVTATWDDTSATGDNNGDISGVTVDFTDFGGGAAVVASNSSDTWTATYTLVSGAIDGTNLNVSVAVTDANSLTTTTTDSTNASVDNTQPSINGVTSSTANGTYKVGDAISIQVTFNEVMTVTGTPQLTLETGSTDRVVDYASGSGTDTLTFTYTVQEGDASADLDYTGTSALALNGGTINDDAGNAATLMLATPGAANSLGDNKALVVDGVLPTVTEVTSSSANGNYKAGDAVSIQVNFSEAVTVTGTPQLTLETGGTDQVVDYTSGSGTSSLTFTYTVQVGDTSADLDYLNTTALALNGGTIADAAGNAATLTLASPGAANSLGANKALMIDTTTPTISGVNSSTADGSYKVGDSISIQVNVSEAVTVTGTPQLTLETGDTDQVVDYDSGSGTSTLSFTYTVQAGDSSADLDYTGTTALALNGGTIADAAGNDATLTLASAGAANSLGANKSLVVDGVEPTVTAVTSSTTDGSYKAGDAISIQVNFSEAVTVTGTPQLTLETGDTDQVVDYASGSGTTSLTFTYTVQAGDTNTDLDYLNTTALALNGGTIADAASNAATLTLASPGAANSLGDNKALVVDGVVPTVTGVTSSTANGSYNAGDSISIQVNFSEAVTVTGTPQLTLETGDTDQVVDYASGSGSSALTFTYTVQAGDTSADLDYTSTTALALNSGTIMDGANNAATLTLASPGTANSLGANKAIVIDTTAPSGQSVAFDDATINAAEASSQSFTFSGAEVGTTYDYTISSSGGGTDVTGSGTINDVGEQLTGLDISGLGDGTLTLSVTLTDGAGNAATAVTDTATLDTAAPNGQSVAFDDSTINGSEAASVSFTFSGAEVGAGYSYTISSSGGGTDVTGTGTIATAGDQISNVDISGLSDGTLTLSATLTDTAGNAATAVTDTATLDATAPTGQSVAFDDTLINSSEAAGTSFTFSSAEVGASYTYSISSSGGGTDVTGSGTLTTATDQISNVDVSGLSDGTLTLSVTLSDSAGNEAAAVTDTTSLDTTAPSLTEVSVTTLTNDNTPAIQFSTTEAGTLAVDGSCGSGDEGAVGSGSQTITLTDTDNSSAMNDAAYSDCTLIVTDAAGNASNTLSLTTFTVDTTAPGLGTNTGVSLTEGGTEVINNTELAANDSNSGAANITFTLTAVPTNGTLSNNDSDLAVSDTFTQDDIDNDLFSYAHNGGDTTSDSFSFTLSDSLGNTSVAQTVSLNVTAVNDEPTLTATGQNPTFTEGGSAVALFSSAAIDTIESGQTLSGLVIEVSSVANGSDEVLGIDGSDIELTNGTSGTTTDNSLSYNVSVSGSVATVTLSGGTLSEANAQTLVDGLTYVNNSEAPNDANRVVTLTSLTDSGGTANGGDDTVSLSVSSTVTTVAVNDVPVLSDLGASSESTLTIAGASSSTASDSTIGQTFTATANGTITEVGFVFTTGGASATLNVYEGAGTSTAPVATKAFTTTQTYTDASNYSYQTVTLDTPVAITQGSIYTVAMVIGTDENTIYISSSVYADGNMYFADISRSTFDLLSEITTTADAAFTEGGSAIQFNSTGVVADAELDAANSGNGNYSGASLTIARNGGASANDSFGFSDGNGISLSGGDLVKNSLTIASFENNTGTLTITFTDANGEIPTSEDVDAVLQQLLYSNSSEDPASSAQLDWSFSDGTDSGTGSTTIGLTAVNDAPSISGTPATTVAEDSAYSFTPTASDLESDPLTFSITNKPTWATFSTSTGALTGTPANDDVGTDSTIVISVSDGSASTDLASFDITVTNTNDAPTISGTPSTTVAEDSAYSFTPTSADVDVGDTLTFSITNKPSWASFNTNTGALTGTPANGDVGTTSNILISVSDGTVSVDLATFNLTVTNTNDAPTISGSPATSVNEDSAYSFTPTANDVDLDASLTFSIANKPSWATFSTSTGALTGTPANDDVGDYSDIVISVSDGTASTDLASFDITVTNTNDAPTISGTPATTVAEDVAYSFTPTADDVDLGDTLTFSITNQPSWASFDTATGTLSGTPTNSDLGTTSGIVISVGDGTTSASLAAFDLTVTNVNDAPTISGTPATTVAEDSDYSFTPTAADVDPGNTLTFSITNMPNWASFDTNTGALTGTPTNDHVGSYDGVVISVSDGTASSSLTAFDIEVTNTNDAPVISGTPDTVGVVGVPYSFVPTASDVDVGDTLTFSIASLPGWASFDTATGELSGTAAPGDEGDYSIEISVSDGTDSTALGSFTLTVAPSVDTDGDGVIDYQEGLDGTDPNDPTDYRDTVAPVVTAPDELTIDAVALYTPVPRKQLLGLSSDATGTQVENALAALASDNIDGENCCNANAQNLINNQALLPPGRNEITWQATDAKGNVGTATQIVNVRPLVSLSKDQVSVEGATARIKVVLNGESPAYPLDVPFVIDSQSTADEDDHDLITDRVTFNGGEIERIIEVQLTDDAIPENEEVLIVRLDDRTTNAQDLQDGYDPANPDIYDINAGAKTVHRLRIVETNVAPDTRLSLTQGGKNTIQVTTDGGPVTVTATVTDPNPDESHSYNWSDSDTALVDTDGDTADNTLVFDPSGLSAGRYKVGITVTDSESATDQTKLHFRVVTALPTLNTGDDSDNDGIDDATEGTADNDDDGIPDYLDNIVATNVLPEVASETDSYLVECDPGVRCRLGQFALVGSTGGARLTDDDIAEQADIGPDTVFDHSGGIFDFEIHDLPTLGQSVRIVVPQSNPLPEGGVYRKFQDGDWRTFVEDANNELHSAPGNPGYCPPPGDESWEAGLQNGYYCVQLTIEDGGPNDADGLVNGAVVDPGAVGIPKATTPTDPTVSFNSGGQSKGGTVGWLLSLLTVLLVVSTRHGKRN</sequence>
<dbReference type="InterPro" id="IPR013783">
    <property type="entry name" value="Ig-like_fold"/>
</dbReference>
<feature type="domain" description="Dystroglycan-type cadherin-like" evidence="5">
    <location>
        <begin position="3078"/>
        <end position="3170"/>
    </location>
</feature>
<dbReference type="InterPro" id="IPR053784">
    <property type="entry name" value="Choice_anch_U_dom"/>
</dbReference>
<dbReference type="InterPro" id="IPR038081">
    <property type="entry name" value="CalX-like_sf"/>
</dbReference>
<dbReference type="SUPFAM" id="SSF49313">
    <property type="entry name" value="Cadherin-like"/>
    <property type="match status" value="6"/>
</dbReference>
<feature type="domain" description="Dystroglycan-type cadherin-like" evidence="5">
    <location>
        <begin position="3357"/>
        <end position="3449"/>
    </location>
</feature>
<evidence type="ECO:0000313" key="6">
    <source>
        <dbReference type="EMBL" id="GGX49891.1"/>
    </source>
</evidence>
<feature type="compositionally biased region" description="Polar residues" evidence="4">
    <location>
        <begin position="356"/>
        <end position="371"/>
    </location>
</feature>
<dbReference type="FunFam" id="2.60.40.10:FF:002543">
    <property type="match status" value="5"/>
</dbReference>
<dbReference type="Pfam" id="PF12951">
    <property type="entry name" value="PATR"/>
    <property type="match status" value="4"/>
</dbReference>
<evidence type="ECO:0000313" key="7">
    <source>
        <dbReference type="Proteomes" id="UP000626148"/>
    </source>
</evidence>
<evidence type="ECO:0000256" key="3">
    <source>
        <dbReference type="ARBA" id="ARBA00023180"/>
    </source>
</evidence>
<dbReference type="InterPro" id="IPR015919">
    <property type="entry name" value="Cadherin-like_sf"/>
</dbReference>
<feature type="region of interest" description="Disordered" evidence="4">
    <location>
        <begin position="3990"/>
        <end position="4016"/>
    </location>
</feature>
<dbReference type="EMBL" id="BMXR01000003">
    <property type="protein sequence ID" value="GGX49891.1"/>
    <property type="molecule type" value="Genomic_DNA"/>
</dbReference>
<feature type="domain" description="Dystroglycan-type cadherin-like" evidence="5">
    <location>
        <begin position="3171"/>
        <end position="3263"/>
    </location>
</feature>
<dbReference type="Proteomes" id="UP000626148">
    <property type="component" value="Unassembled WGS sequence"/>
</dbReference>
<evidence type="ECO:0000256" key="4">
    <source>
        <dbReference type="SAM" id="MobiDB-lite"/>
    </source>
</evidence>
<protein>
    <recommendedName>
        <fullName evidence="5">Dystroglycan-type cadherin-like domain-containing protein</fullName>
    </recommendedName>
</protein>
<dbReference type="SUPFAM" id="SSF51126">
    <property type="entry name" value="Pectin lyase-like"/>
    <property type="match status" value="2"/>
</dbReference>
<dbReference type="PANTHER" id="PTHR45739:SF8">
    <property type="entry name" value="FRAS1-RELATED EXTRACELLULAR MATRIX PROTEIN 1"/>
    <property type="match status" value="1"/>
</dbReference>
<evidence type="ECO:0000256" key="2">
    <source>
        <dbReference type="ARBA" id="ARBA00022737"/>
    </source>
</evidence>
<dbReference type="PROSITE" id="PS51854">
    <property type="entry name" value="CSPG"/>
    <property type="match status" value="1"/>
</dbReference>
<dbReference type="SUPFAM" id="SSF141072">
    <property type="entry name" value="CalX-like"/>
    <property type="match status" value="1"/>
</dbReference>
<dbReference type="InterPro" id="IPR006644">
    <property type="entry name" value="Cadg"/>
</dbReference>
<name>A0A918N854_9GAMM</name>
<feature type="domain" description="Dystroglycan-type cadherin-like" evidence="5">
    <location>
        <begin position="3543"/>
        <end position="3634"/>
    </location>
</feature>
<evidence type="ECO:0000256" key="1">
    <source>
        <dbReference type="ARBA" id="ARBA00022729"/>
    </source>
</evidence>
<dbReference type="GO" id="GO:0009653">
    <property type="term" value="P:anatomical structure morphogenesis"/>
    <property type="evidence" value="ECO:0007669"/>
    <property type="project" value="TreeGrafter"/>
</dbReference>